<accession>A0A8B9CJE5</accession>
<protein>
    <submittedName>
        <fullName evidence="3">Uncharacterized protein</fullName>
    </submittedName>
</protein>
<evidence type="ECO:0000256" key="2">
    <source>
        <dbReference type="SAM" id="Phobius"/>
    </source>
</evidence>
<feature type="compositionally biased region" description="Basic and acidic residues" evidence="1">
    <location>
        <begin position="43"/>
        <end position="59"/>
    </location>
</feature>
<keyword evidence="2" id="KW-0812">Transmembrane</keyword>
<dbReference type="Ensembl" id="ENSABRT00000028053.1">
    <property type="protein sequence ID" value="ENSABRP00000019894.1"/>
    <property type="gene ID" value="ENSABRG00000017035.1"/>
</dbReference>
<keyword evidence="2" id="KW-0472">Membrane</keyword>
<reference evidence="3" key="1">
    <citation type="submission" date="2025-08" db="UniProtKB">
        <authorList>
            <consortium name="Ensembl"/>
        </authorList>
    </citation>
    <scope>IDENTIFICATION</scope>
</reference>
<reference evidence="3" key="2">
    <citation type="submission" date="2025-09" db="UniProtKB">
        <authorList>
            <consortium name="Ensembl"/>
        </authorList>
    </citation>
    <scope>IDENTIFICATION</scope>
</reference>
<feature type="compositionally biased region" description="Pro residues" evidence="1">
    <location>
        <begin position="79"/>
        <end position="104"/>
    </location>
</feature>
<dbReference type="GeneTree" id="ENSGT01030000235254"/>
<feature type="region of interest" description="Disordered" evidence="1">
    <location>
        <begin position="208"/>
        <end position="227"/>
    </location>
</feature>
<evidence type="ECO:0000256" key="1">
    <source>
        <dbReference type="SAM" id="MobiDB-lite"/>
    </source>
</evidence>
<feature type="compositionally biased region" description="Polar residues" evidence="1">
    <location>
        <begin position="144"/>
        <end position="163"/>
    </location>
</feature>
<evidence type="ECO:0000313" key="4">
    <source>
        <dbReference type="Proteomes" id="UP000694426"/>
    </source>
</evidence>
<feature type="region of interest" description="Disordered" evidence="1">
    <location>
        <begin position="235"/>
        <end position="389"/>
    </location>
</feature>
<feature type="compositionally biased region" description="Low complexity" evidence="1">
    <location>
        <begin position="340"/>
        <end position="382"/>
    </location>
</feature>
<feature type="transmembrane region" description="Helical" evidence="2">
    <location>
        <begin position="421"/>
        <end position="444"/>
    </location>
</feature>
<name>A0A8B9CJE5_9AVES</name>
<feature type="region of interest" description="Disordered" evidence="1">
    <location>
        <begin position="143"/>
        <end position="182"/>
    </location>
</feature>
<sequence>MGQKRGCWAQRGVPEGMRNQSGGCLRRDRTGGTWTAPGAGGGTRDKAGDARDGDARARGCQDPNGAGSSTGWVSASPLPAHPPPGPPRLPARPAPAPPPVPPRSRPGAAGGGSAARPSMEGTRGALLRLAAACCLLCALPGEGENTTETSVTTPFLSTTPTSHQLRETSDLSPDTTAVPETSLGKNVTAATLNVTGVTNAEAEDASISATTVAGTEGERLQASATASPADIPVTQHEHHNVSSSDNSSTEIPSPAPTASTLEENQPDREVTEPFSTTEEMDDASSATPTTPLNNVLATTNSCQLGPSDRQTVGPTEARSETRPGTSPVGATEVSTMEPRTSSAPVSTVESTSSATASGTVTARPPVSSSATSIAASPTSTSPPEHPLEPMHEKASVLDVGDDENPELPSSPLADTTRADPLVIAVISVFIVMVGILGLVGFLRYRQHNSRMEFRRLQDLPMDDMMEDTPLSLYSY</sequence>
<evidence type="ECO:0000313" key="3">
    <source>
        <dbReference type="Ensembl" id="ENSABRP00000019894.1"/>
    </source>
</evidence>
<proteinExistence type="predicted"/>
<feature type="compositionally biased region" description="Polar residues" evidence="1">
    <location>
        <begin position="170"/>
        <end position="182"/>
    </location>
</feature>
<feature type="compositionally biased region" description="Polar residues" evidence="1">
    <location>
        <begin position="241"/>
        <end position="263"/>
    </location>
</feature>
<feature type="region of interest" description="Disordered" evidence="1">
    <location>
        <begin position="1"/>
        <end position="120"/>
    </location>
</feature>
<dbReference type="Proteomes" id="UP000694426">
    <property type="component" value="Unplaced"/>
</dbReference>
<dbReference type="AlphaFoldDB" id="A0A8B9CJE5"/>
<keyword evidence="4" id="KW-1185">Reference proteome</keyword>
<organism evidence="3 4">
    <name type="scientific">Anser brachyrhynchus</name>
    <name type="common">Pink-footed goose</name>
    <dbReference type="NCBI Taxonomy" id="132585"/>
    <lineage>
        <taxon>Eukaryota</taxon>
        <taxon>Metazoa</taxon>
        <taxon>Chordata</taxon>
        <taxon>Craniata</taxon>
        <taxon>Vertebrata</taxon>
        <taxon>Euteleostomi</taxon>
        <taxon>Archelosauria</taxon>
        <taxon>Archosauria</taxon>
        <taxon>Dinosauria</taxon>
        <taxon>Saurischia</taxon>
        <taxon>Theropoda</taxon>
        <taxon>Coelurosauria</taxon>
        <taxon>Aves</taxon>
        <taxon>Neognathae</taxon>
        <taxon>Galloanserae</taxon>
        <taxon>Anseriformes</taxon>
        <taxon>Anatidae</taxon>
        <taxon>Anserinae</taxon>
        <taxon>Anser</taxon>
    </lineage>
</organism>
<feature type="compositionally biased region" description="Polar residues" evidence="1">
    <location>
        <begin position="284"/>
        <end position="313"/>
    </location>
</feature>
<keyword evidence="2" id="KW-1133">Transmembrane helix</keyword>